<dbReference type="Pfam" id="PF01408">
    <property type="entry name" value="GFO_IDH_MocA"/>
    <property type="match status" value="1"/>
</dbReference>
<dbReference type="InterPro" id="IPR000683">
    <property type="entry name" value="Gfo/Idh/MocA-like_OxRdtase_N"/>
</dbReference>
<feature type="domain" description="Gfo/Idh/MocA-like oxidoreductase N-terminal" evidence="2">
    <location>
        <begin position="3"/>
        <end position="118"/>
    </location>
</feature>
<evidence type="ECO:0000256" key="1">
    <source>
        <dbReference type="ARBA" id="ARBA00010928"/>
    </source>
</evidence>
<sequence>MVKISIIGSGGISRHHVESLKRIGDAQVISTCDVDNQRAAELAASCGAVACTDWRAGIKEADLVYILTPPSFHKDIAIEAMEEGKHVMIEKPIAIAEEDAEQIVEASHRLGRKAMVGFNMRHRTAYGKLKAVLDSGRLGDVLNYWSQRMGMGSQGGTWRTNRQQMSGFTIESLSHDIDIFRWLSGSEVECVYGNVANSRLDLPGYDDNTLAVLKLRNGQAAFIQASWSSYLEFNSRGIAGRDGTVMISGPGTWNFDRLTYRTKNMEEEYTETFADPLDGQSYYVENLHFVDCVLHDRKPQMTAEDGLAVLRVSRAILQSHRDNRMVTL</sequence>
<accession>A0A917CY04</accession>
<keyword evidence="5" id="KW-1185">Reference proteome</keyword>
<dbReference type="RefSeq" id="WP_188530847.1">
    <property type="nucleotide sequence ID" value="NZ_BMGR01000005.1"/>
</dbReference>
<dbReference type="PANTHER" id="PTHR43377:SF1">
    <property type="entry name" value="BILIVERDIN REDUCTASE A"/>
    <property type="match status" value="1"/>
</dbReference>
<gene>
    <name evidence="4" type="ORF">GCM10010916_19380</name>
</gene>
<dbReference type="GO" id="GO:0000166">
    <property type="term" value="F:nucleotide binding"/>
    <property type="evidence" value="ECO:0007669"/>
    <property type="project" value="InterPro"/>
</dbReference>
<dbReference type="InterPro" id="IPR051450">
    <property type="entry name" value="Gfo/Idh/MocA_Oxidoreductases"/>
</dbReference>
<dbReference type="InterPro" id="IPR004104">
    <property type="entry name" value="Gfo/Idh/MocA-like_OxRdtase_C"/>
</dbReference>
<dbReference type="AlphaFoldDB" id="A0A917CY04"/>
<dbReference type="Proteomes" id="UP000644756">
    <property type="component" value="Unassembled WGS sequence"/>
</dbReference>
<dbReference type="SUPFAM" id="SSF55347">
    <property type="entry name" value="Glyceraldehyde-3-phosphate dehydrogenase-like, C-terminal domain"/>
    <property type="match status" value="1"/>
</dbReference>
<evidence type="ECO:0000313" key="4">
    <source>
        <dbReference type="EMBL" id="GGG02321.1"/>
    </source>
</evidence>
<dbReference type="SUPFAM" id="SSF51735">
    <property type="entry name" value="NAD(P)-binding Rossmann-fold domains"/>
    <property type="match status" value="1"/>
</dbReference>
<protein>
    <submittedName>
        <fullName evidence="4">Oxidoreductase</fullName>
    </submittedName>
</protein>
<dbReference type="PANTHER" id="PTHR43377">
    <property type="entry name" value="BILIVERDIN REDUCTASE A"/>
    <property type="match status" value="1"/>
</dbReference>
<dbReference type="Pfam" id="PF02894">
    <property type="entry name" value="GFO_IDH_MocA_C"/>
    <property type="match status" value="1"/>
</dbReference>
<name>A0A917CY04_9BACL</name>
<reference evidence="4" key="1">
    <citation type="journal article" date="2014" name="Int. J. Syst. Evol. Microbiol.">
        <title>Complete genome sequence of Corynebacterium casei LMG S-19264T (=DSM 44701T), isolated from a smear-ripened cheese.</title>
        <authorList>
            <consortium name="US DOE Joint Genome Institute (JGI-PGF)"/>
            <person name="Walter F."/>
            <person name="Albersmeier A."/>
            <person name="Kalinowski J."/>
            <person name="Ruckert C."/>
        </authorList>
    </citation>
    <scope>NUCLEOTIDE SEQUENCE</scope>
    <source>
        <strain evidence="4">CGMCC 1.12987</strain>
    </source>
</reference>
<evidence type="ECO:0000313" key="5">
    <source>
        <dbReference type="Proteomes" id="UP000644756"/>
    </source>
</evidence>
<comment type="similarity">
    <text evidence="1">Belongs to the Gfo/Idh/MocA family.</text>
</comment>
<reference evidence="4" key="2">
    <citation type="submission" date="2020-09" db="EMBL/GenBank/DDBJ databases">
        <authorList>
            <person name="Sun Q."/>
            <person name="Zhou Y."/>
        </authorList>
    </citation>
    <scope>NUCLEOTIDE SEQUENCE</scope>
    <source>
        <strain evidence="4">CGMCC 1.12987</strain>
    </source>
</reference>
<feature type="domain" description="Gfo/Idh/MocA-like oxidoreductase C-terminal" evidence="3">
    <location>
        <begin position="130"/>
        <end position="328"/>
    </location>
</feature>
<dbReference type="EMBL" id="BMGR01000005">
    <property type="protein sequence ID" value="GGG02321.1"/>
    <property type="molecule type" value="Genomic_DNA"/>
</dbReference>
<dbReference type="Gene3D" id="3.40.50.720">
    <property type="entry name" value="NAD(P)-binding Rossmann-like Domain"/>
    <property type="match status" value="1"/>
</dbReference>
<comment type="caution">
    <text evidence="4">The sequence shown here is derived from an EMBL/GenBank/DDBJ whole genome shotgun (WGS) entry which is preliminary data.</text>
</comment>
<organism evidence="4 5">
    <name type="scientific">Paenibacillus abyssi</name>
    <dbReference type="NCBI Taxonomy" id="1340531"/>
    <lineage>
        <taxon>Bacteria</taxon>
        <taxon>Bacillati</taxon>
        <taxon>Bacillota</taxon>
        <taxon>Bacilli</taxon>
        <taxon>Bacillales</taxon>
        <taxon>Paenibacillaceae</taxon>
        <taxon>Paenibacillus</taxon>
    </lineage>
</organism>
<dbReference type="Gene3D" id="3.30.360.10">
    <property type="entry name" value="Dihydrodipicolinate Reductase, domain 2"/>
    <property type="match status" value="1"/>
</dbReference>
<evidence type="ECO:0000259" key="2">
    <source>
        <dbReference type="Pfam" id="PF01408"/>
    </source>
</evidence>
<evidence type="ECO:0000259" key="3">
    <source>
        <dbReference type="Pfam" id="PF02894"/>
    </source>
</evidence>
<proteinExistence type="inferred from homology"/>
<dbReference type="InterPro" id="IPR036291">
    <property type="entry name" value="NAD(P)-bd_dom_sf"/>
</dbReference>